<dbReference type="AlphaFoldDB" id="A0A255Z7M4"/>
<organism evidence="1 2">
    <name type="scientific">Sandarakinorhabdus cyanobacteriorum</name>
    <dbReference type="NCBI Taxonomy" id="1981098"/>
    <lineage>
        <taxon>Bacteria</taxon>
        <taxon>Pseudomonadati</taxon>
        <taxon>Pseudomonadota</taxon>
        <taxon>Alphaproteobacteria</taxon>
        <taxon>Sphingomonadales</taxon>
        <taxon>Sphingosinicellaceae</taxon>
        <taxon>Sandarakinorhabdus</taxon>
    </lineage>
</organism>
<keyword evidence="2" id="KW-1185">Reference proteome</keyword>
<gene>
    <name evidence="1" type="ORF">CHU93_00735</name>
</gene>
<sequence length="114" mass="13265">MPSEVRKLFMELKICRPEKVFLSYPAAPLLFHKMEPVQRRALKAMAAKNLLDRGKFDQRQIDLTDLGRDVLREQFDYTCAERELAQFIAIELIAIGEDSIEDLRKRTGLRRLSA</sequence>
<dbReference type="InterPro" id="IPR046901">
    <property type="entry name" value="ABC-3C_MC5"/>
</dbReference>
<dbReference type="Proteomes" id="UP000216991">
    <property type="component" value="Unassembled WGS sequence"/>
</dbReference>
<accession>A0A255Z7M4</accession>
<evidence type="ECO:0000313" key="2">
    <source>
        <dbReference type="Proteomes" id="UP000216991"/>
    </source>
</evidence>
<protein>
    <submittedName>
        <fullName evidence="1">Uncharacterized protein</fullName>
    </submittedName>
</protein>
<reference evidence="1 2" key="1">
    <citation type="submission" date="2017-07" db="EMBL/GenBank/DDBJ databases">
        <title>Sandarakinorhabdus cyanobacteriorum sp. nov., a novel bacterium isolated from cyanobacterial aggregates in a eutrophic lake.</title>
        <authorList>
            <person name="Cai H."/>
        </authorList>
    </citation>
    <scope>NUCLEOTIDE SEQUENCE [LARGE SCALE GENOMIC DNA]</scope>
    <source>
        <strain evidence="1 2">TH057</strain>
    </source>
</reference>
<evidence type="ECO:0000313" key="1">
    <source>
        <dbReference type="EMBL" id="OYQ36885.1"/>
    </source>
</evidence>
<proteinExistence type="predicted"/>
<dbReference type="EMBL" id="NOXT01000038">
    <property type="protein sequence ID" value="OYQ36885.1"/>
    <property type="molecule type" value="Genomic_DNA"/>
</dbReference>
<name>A0A255Z7M4_9SPHN</name>
<comment type="caution">
    <text evidence="1">The sequence shown here is derived from an EMBL/GenBank/DDBJ whole genome shotgun (WGS) entry which is preliminary data.</text>
</comment>
<dbReference type="Pfam" id="PF20291">
    <property type="entry name" value="MC5"/>
    <property type="match status" value="1"/>
</dbReference>